<sequence>MNAYNATIVASAILENVPLPISATPSNEYGVALYADHAVA</sequence>
<gene>
    <name evidence="1" type="ORF">ERS007657_00262</name>
</gene>
<organism evidence="1 2">
    <name type="scientific">Mycobacterium tuberculosis</name>
    <dbReference type="NCBI Taxonomy" id="1773"/>
    <lineage>
        <taxon>Bacteria</taxon>
        <taxon>Bacillati</taxon>
        <taxon>Actinomycetota</taxon>
        <taxon>Actinomycetes</taxon>
        <taxon>Mycobacteriales</taxon>
        <taxon>Mycobacteriaceae</taxon>
        <taxon>Mycobacterium</taxon>
        <taxon>Mycobacterium tuberculosis complex</taxon>
    </lineage>
</organism>
<dbReference type="AlphaFoldDB" id="A0A654TVU4"/>
<dbReference type="Proteomes" id="UP000046680">
    <property type="component" value="Unassembled WGS sequence"/>
</dbReference>
<evidence type="ECO:0000313" key="2">
    <source>
        <dbReference type="Proteomes" id="UP000046680"/>
    </source>
</evidence>
<accession>A0A654TVU4</accession>
<dbReference type="EMBL" id="CGCX01000052">
    <property type="protein sequence ID" value="CFR65866.1"/>
    <property type="molecule type" value="Genomic_DNA"/>
</dbReference>
<protein>
    <submittedName>
        <fullName evidence="1">Uncharacterized protein</fullName>
    </submittedName>
</protein>
<evidence type="ECO:0000313" key="1">
    <source>
        <dbReference type="EMBL" id="CFR65866.1"/>
    </source>
</evidence>
<reference evidence="1 2" key="1">
    <citation type="submission" date="2015-03" db="EMBL/GenBank/DDBJ databases">
        <authorList>
            <consortium name="Pathogen Informatics"/>
        </authorList>
    </citation>
    <scope>NUCLEOTIDE SEQUENCE [LARGE SCALE GENOMIC DNA]</scope>
    <source>
        <strain evidence="1 2">C09601061</strain>
    </source>
</reference>
<proteinExistence type="predicted"/>
<name>A0A654TVU4_MYCTX</name>